<dbReference type="InterPro" id="IPR023198">
    <property type="entry name" value="PGP-like_dom2"/>
</dbReference>
<dbReference type="AlphaFoldDB" id="A0A3N9XGF2"/>
<dbReference type="GO" id="GO:0050308">
    <property type="term" value="F:sugar-phosphatase activity"/>
    <property type="evidence" value="ECO:0007669"/>
    <property type="project" value="TreeGrafter"/>
</dbReference>
<evidence type="ECO:0000313" key="2">
    <source>
        <dbReference type="Proteomes" id="UP000278981"/>
    </source>
</evidence>
<dbReference type="InterPro" id="IPR006439">
    <property type="entry name" value="HAD-SF_hydro_IA"/>
</dbReference>
<dbReference type="RefSeq" id="WP_124822433.1">
    <property type="nucleotide sequence ID" value="NZ_QDGB01000352.1"/>
</dbReference>
<dbReference type="Gene3D" id="1.10.150.240">
    <property type="entry name" value="Putative phosphatase, domain 2"/>
    <property type="match status" value="1"/>
</dbReference>
<name>A0A3N9XGF2_9ACTN</name>
<gene>
    <name evidence="1" type="ORF">DDE19_28920</name>
</gene>
<organism evidence="1 2">
    <name type="scientific">Micromonospora ureilytica</name>
    <dbReference type="NCBI Taxonomy" id="709868"/>
    <lineage>
        <taxon>Bacteria</taxon>
        <taxon>Bacillati</taxon>
        <taxon>Actinomycetota</taxon>
        <taxon>Actinomycetes</taxon>
        <taxon>Micromonosporales</taxon>
        <taxon>Micromonosporaceae</taxon>
        <taxon>Micromonospora</taxon>
    </lineage>
</organism>
<dbReference type="PANTHER" id="PTHR43481:SF4">
    <property type="entry name" value="GLYCEROL-1-PHOSPHATE PHOSPHOHYDROLASE 1-RELATED"/>
    <property type="match status" value="1"/>
</dbReference>
<dbReference type="SFLD" id="SFLDS00003">
    <property type="entry name" value="Haloacid_Dehalogenase"/>
    <property type="match status" value="1"/>
</dbReference>
<dbReference type="CDD" id="cd07505">
    <property type="entry name" value="HAD_BPGM-like"/>
    <property type="match status" value="1"/>
</dbReference>
<comment type="caution">
    <text evidence="1">The sequence shown here is derived from an EMBL/GenBank/DDBJ whole genome shotgun (WGS) entry which is preliminary data.</text>
</comment>
<dbReference type="SFLD" id="SFLDG01135">
    <property type="entry name" value="C1.5.6:_HAD__Beta-PGM__Phospha"/>
    <property type="match status" value="1"/>
</dbReference>
<sequence>MSLPLPPGPFAAYLFDCDGTIVDSMPLHYLAWQQALQEWGCEFPEDLFYAWGGRPTADIIVALNEQQGLAMPVATVVERRESYYQALLPQLAAVPEVLAHIHDAHRRVPFAVVSGSTRASVTASLDALGLLDRFDVLVCADDYTRAKPDPQAFLLAAEQLGVPPESCLVFEDTDLGIQAATAAGMASVRVPQQRTP</sequence>
<dbReference type="NCBIfam" id="TIGR01509">
    <property type="entry name" value="HAD-SF-IA-v3"/>
    <property type="match status" value="1"/>
</dbReference>
<accession>A0A3N9XGF2</accession>
<dbReference type="OrthoDB" id="9812856at2"/>
<dbReference type="Pfam" id="PF00702">
    <property type="entry name" value="Hydrolase"/>
    <property type="match status" value="1"/>
</dbReference>
<reference evidence="1 2" key="1">
    <citation type="submission" date="2018-04" db="EMBL/GenBank/DDBJ databases">
        <title>Micromonosporas from Atacama Desert.</title>
        <authorList>
            <person name="Carro L."/>
            <person name="Klenk H.-P."/>
            <person name="Goodfellow M."/>
        </authorList>
    </citation>
    <scope>NUCLEOTIDE SEQUENCE [LARGE SCALE GENOMIC DNA]</scope>
    <source>
        <strain evidence="1 2">LB19</strain>
    </source>
</reference>
<dbReference type="PRINTS" id="PR00413">
    <property type="entry name" value="HADHALOGNASE"/>
</dbReference>
<dbReference type="InterPro" id="IPR051806">
    <property type="entry name" value="HAD-like_SPP"/>
</dbReference>
<dbReference type="EMBL" id="QDGB01000352">
    <property type="protein sequence ID" value="RQX12196.1"/>
    <property type="molecule type" value="Genomic_DNA"/>
</dbReference>
<proteinExistence type="predicted"/>
<evidence type="ECO:0000313" key="1">
    <source>
        <dbReference type="EMBL" id="RQX12196.1"/>
    </source>
</evidence>
<dbReference type="InterPro" id="IPR023214">
    <property type="entry name" value="HAD_sf"/>
</dbReference>
<dbReference type="Gene3D" id="3.40.50.1000">
    <property type="entry name" value="HAD superfamily/HAD-like"/>
    <property type="match status" value="1"/>
</dbReference>
<dbReference type="PANTHER" id="PTHR43481">
    <property type="entry name" value="FRUCTOSE-1-PHOSPHATE PHOSPHATASE"/>
    <property type="match status" value="1"/>
</dbReference>
<protein>
    <submittedName>
        <fullName evidence="1">Haloacid dehalogenase</fullName>
    </submittedName>
</protein>
<dbReference type="Proteomes" id="UP000278981">
    <property type="component" value="Unassembled WGS sequence"/>
</dbReference>
<dbReference type="SUPFAM" id="SSF56784">
    <property type="entry name" value="HAD-like"/>
    <property type="match status" value="1"/>
</dbReference>
<dbReference type="InterPro" id="IPR036412">
    <property type="entry name" value="HAD-like_sf"/>
</dbReference>
<dbReference type="SFLD" id="SFLDG01129">
    <property type="entry name" value="C1.5:_HAD__Beta-PGM__Phosphata"/>
    <property type="match status" value="1"/>
</dbReference>